<evidence type="ECO:0000256" key="10">
    <source>
        <dbReference type="ARBA" id="ARBA00023237"/>
    </source>
</evidence>
<feature type="domain" description="TonB-dependent receptor plug" evidence="15">
    <location>
        <begin position="64"/>
        <end position="172"/>
    </location>
</feature>
<keyword evidence="5 11" id="KW-0812">Transmembrane</keyword>
<organism evidence="16 17">
    <name type="scientific">Sphingomonas faeni</name>
    <dbReference type="NCBI Taxonomy" id="185950"/>
    <lineage>
        <taxon>Bacteria</taxon>
        <taxon>Pseudomonadati</taxon>
        <taxon>Pseudomonadota</taxon>
        <taxon>Alphaproteobacteria</taxon>
        <taxon>Sphingomonadales</taxon>
        <taxon>Sphingomonadaceae</taxon>
        <taxon>Sphingomonas</taxon>
    </lineage>
</organism>
<evidence type="ECO:0000256" key="4">
    <source>
        <dbReference type="ARBA" id="ARBA00022496"/>
    </source>
</evidence>
<keyword evidence="8 12" id="KW-0798">TonB box</keyword>
<evidence type="ECO:0000259" key="15">
    <source>
        <dbReference type="Pfam" id="PF07715"/>
    </source>
</evidence>
<comment type="similarity">
    <text evidence="11 12">Belongs to the TonB-dependent receptor family.</text>
</comment>
<feature type="chain" id="PRO_5015408111" evidence="13">
    <location>
        <begin position="29"/>
        <end position="779"/>
    </location>
</feature>
<keyword evidence="9 11" id="KW-0472">Membrane</keyword>
<dbReference type="RefSeq" id="WP_107954651.1">
    <property type="nucleotide sequence ID" value="NZ_QAYE01000006.1"/>
</dbReference>
<dbReference type="InterPro" id="IPR012910">
    <property type="entry name" value="Plug_dom"/>
</dbReference>
<dbReference type="Pfam" id="PF07715">
    <property type="entry name" value="Plug"/>
    <property type="match status" value="1"/>
</dbReference>
<evidence type="ECO:0000256" key="2">
    <source>
        <dbReference type="ARBA" id="ARBA00022448"/>
    </source>
</evidence>
<name>A0A2T5U2W1_9SPHN</name>
<proteinExistence type="inferred from homology"/>
<dbReference type="GO" id="GO:0009279">
    <property type="term" value="C:cell outer membrane"/>
    <property type="evidence" value="ECO:0007669"/>
    <property type="project" value="UniProtKB-SubCell"/>
</dbReference>
<keyword evidence="2 11" id="KW-0813">Transport</keyword>
<evidence type="ECO:0000313" key="17">
    <source>
        <dbReference type="Proteomes" id="UP000244013"/>
    </source>
</evidence>
<sequence>MIDPRIQRRHVALFAGTALVALTTPAAAQDIPATTPATASTTAPAPAAQSDEVIVTARYRNETLQSVPIAITAVSGQSLAERQLNTVENIAATIPSVGFRSGASNKDRTIFIRGVGTITTSPGVEPSVSTVLDGVVLTRPGQSTLDLGEVERIEVLRGPQGTLFGKNASAGVVNIVTRNPTDELRAFGEAGITSDEEYRIKAGISGALVPGKVQALIGGLYDDYKGNVRNVAQGKDVNGYRRYGARGKLVVTPSDDLKFTIIGDYLNSHDTTPTSVYAATSRTAYPTGVVTNSPDLAAALGASGIVAGPSNRRTNNNSITDVKDENYGGSFTGELALGDYHITSITGWRQWLNNQRQDYDSVAALSTAFPSGQDAGSVNTKQFSEELRLTSPKGGLIDYVVGAYYLHATTDERYQRTLTSLAAGGAQSTTTGVANYGITNDNYALFGEANVNFTPKFRGIAGYRSTWDSLDFYHVRTSTADPLNTGAAALDRPGVRAYHNATGGIDKRGDSYRLGLQYDISEHAQTYFTYSHGYKGPAYNVYFNMRSLNATTPLDEVPLSPETSNSYEIGLKGSTANRALSYSLAAFTTNFDGYQASFNDVVAGAQVSRLINAGSVRSRGVEADVTLRPTKGLTLDISAAYTDATVRNFLCPTGAPTSCNINGQPLPYAPKIKLYENAAYKFGLTDTLALELQTDVTFSSKVQYSLAETPSTVQPSYAIWNASVAVLSDTSGWQLRAYVKNLTNTSYSSFLTAGTFAGTVRFVPRDDKRYAGLLLRKDF</sequence>
<dbReference type="PANTHER" id="PTHR32552">
    <property type="entry name" value="FERRICHROME IRON RECEPTOR-RELATED"/>
    <property type="match status" value="1"/>
</dbReference>
<keyword evidence="4" id="KW-0410">Iron transport</keyword>
<evidence type="ECO:0000259" key="14">
    <source>
        <dbReference type="Pfam" id="PF00593"/>
    </source>
</evidence>
<dbReference type="CDD" id="cd01347">
    <property type="entry name" value="ligand_gated_channel"/>
    <property type="match status" value="1"/>
</dbReference>
<comment type="caution">
    <text evidence="16">The sequence shown here is derived from an EMBL/GenBank/DDBJ whole genome shotgun (WGS) entry which is preliminary data.</text>
</comment>
<dbReference type="EMBL" id="QAYE01000006">
    <property type="protein sequence ID" value="PTW45843.1"/>
    <property type="molecule type" value="Genomic_DNA"/>
</dbReference>
<evidence type="ECO:0000313" key="16">
    <source>
        <dbReference type="EMBL" id="PTW45843.1"/>
    </source>
</evidence>
<evidence type="ECO:0000256" key="1">
    <source>
        <dbReference type="ARBA" id="ARBA00004571"/>
    </source>
</evidence>
<dbReference type="OrthoDB" id="9760333at2"/>
<dbReference type="InterPro" id="IPR036942">
    <property type="entry name" value="Beta-barrel_TonB_sf"/>
</dbReference>
<evidence type="ECO:0000256" key="11">
    <source>
        <dbReference type="PROSITE-ProRule" id="PRU01360"/>
    </source>
</evidence>
<dbReference type="SUPFAM" id="SSF56935">
    <property type="entry name" value="Porins"/>
    <property type="match status" value="1"/>
</dbReference>
<dbReference type="InterPro" id="IPR039426">
    <property type="entry name" value="TonB-dep_rcpt-like"/>
</dbReference>
<keyword evidence="3 11" id="KW-1134">Transmembrane beta strand</keyword>
<keyword evidence="13" id="KW-0732">Signal</keyword>
<keyword evidence="7" id="KW-0406">Ion transport</keyword>
<feature type="signal peptide" evidence="13">
    <location>
        <begin position="1"/>
        <end position="28"/>
    </location>
</feature>
<evidence type="ECO:0000256" key="5">
    <source>
        <dbReference type="ARBA" id="ARBA00022692"/>
    </source>
</evidence>
<dbReference type="PROSITE" id="PS52016">
    <property type="entry name" value="TONB_DEPENDENT_REC_3"/>
    <property type="match status" value="1"/>
</dbReference>
<dbReference type="InterPro" id="IPR000531">
    <property type="entry name" value="Beta-barrel_TonB"/>
</dbReference>
<evidence type="ECO:0000256" key="9">
    <source>
        <dbReference type="ARBA" id="ARBA00023136"/>
    </source>
</evidence>
<evidence type="ECO:0000256" key="7">
    <source>
        <dbReference type="ARBA" id="ARBA00023065"/>
    </source>
</evidence>
<dbReference type="Gene3D" id="2.40.170.20">
    <property type="entry name" value="TonB-dependent receptor, beta-barrel domain"/>
    <property type="match status" value="1"/>
</dbReference>
<comment type="subcellular location">
    <subcellularLocation>
        <location evidence="1 11">Cell outer membrane</location>
        <topology evidence="1 11">Multi-pass membrane protein</topology>
    </subcellularLocation>
</comment>
<keyword evidence="6" id="KW-0408">Iron</keyword>
<accession>A0A2T5U2W1</accession>
<evidence type="ECO:0000256" key="13">
    <source>
        <dbReference type="SAM" id="SignalP"/>
    </source>
</evidence>
<protein>
    <submittedName>
        <fullName evidence="16">Iron complex outermembrane receptor protein</fullName>
    </submittedName>
</protein>
<evidence type="ECO:0000256" key="3">
    <source>
        <dbReference type="ARBA" id="ARBA00022452"/>
    </source>
</evidence>
<evidence type="ECO:0000256" key="12">
    <source>
        <dbReference type="RuleBase" id="RU003357"/>
    </source>
</evidence>
<dbReference type="PANTHER" id="PTHR32552:SF81">
    <property type="entry name" value="TONB-DEPENDENT OUTER MEMBRANE RECEPTOR"/>
    <property type="match status" value="1"/>
</dbReference>
<dbReference type="Pfam" id="PF00593">
    <property type="entry name" value="TonB_dep_Rec_b-barrel"/>
    <property type="match status" value="1"/>
</dbReference>
<dbReference type="GO" id="GO:0006826">
    <property type="term" value="P:iron ion transport"/>
    <property type="evidence" value="ECO:0007669"/>
    <property type="project" value="UniProtKB-KW"/>
</dbReference>
<evidence type="ECO:0000256" key="8">
    <source>
        <dbReference type="ARBA" id="ARBA00023077"/>
    </source>
</evidence>
<keyword evidence="16" id="KW-0675">Receptor</keyword>
<dbReference type="AlphaFoldDB" id="A0A2T5U2W1"/>
<dbReference type="GeneID" id="91006436"/>
<dbReference type="Proteomes" id="UP000244013">
    <property type="component" value="Unassembled WGS sequence"/>
</dbReference>
<reference evidence="16 17" key="1">
    <citation type="submission" date="2018-04" db="EMBL/GenBank/DDBJ databases">
        <title>Genomic Encyclopedia of Type Strains, Phase III (KMG-III): the genomes of soil and plant-associated and newly described type strains.</title>
        <authorList>
            <person name="Whitman W."/>
        </authorList>
    </citation>
    <scope>NUCLEOTIDE SEQUENCE [LARGE SCALE GENOMIC DNA]</scope>
    <source>
        <strain evidence="16 17">MA-olki</strain>
    </source>
</reference>
<keyword evidence="10 11" id="KW-0998">Cell outer membrane</keyword>
<evidence type="ECO:0000256" key="6">
    <source>
        <dbReference type="ARBA" id="ARBA00023004"/>
    </source>
</evidence>
<gene>
    <name evidence="16" type="ORF">C8J25_10694</name>
</gene>
<feature type="domain" description="TonB-dependent receptor-like beta-barrel" evidence="14">
    <location>
        <begin position="287"/>
        <end position="742"/>
    </location>
</feature>